<dbReference type="SUPFAM" id="SSF51735">
    <property type="entry name" value="NAD(P)-binding Rossmann-fold domains"/>
    <property type="match status" value="1"/>
</dbReference>
<dbReference type="EMBL" id="JANCYW010000003">
    <property type="protein sequence ID" value="KAK4534852.1"/>
    <property type="molecule type" value="Genomic_DNA"/>
</dbReference>
<dbReference type="Proteomes" id="UP001301350">
    <property type="component" value="Unassembled WGS sequence"/>
</dbReference>
<accession>A0AAV9IR61</accession>
<evidence type="ECO:0000313" key="3">
    <source>
        <dbReference type="EMBL" id="KAK4534852.1"/>
    </source>
</evidence>
<protein>
    <recommendedName>
        <fullName evidence="2">NAD(P)-binding domain-containing protein</fullName>
    </recommendedName>
</protein>
<dbReference type="InterPro" id="IPR036291">
    <property type="entry name" value="NAD(P)-bd_dom_sf"/>
</dbReference>
<keyword evidence="4" id="KW-1185">Reference proteome</keyword>
<name>A0AAV9IR61_CYACA</name>
<dbReference type="PANTHER" id="PTHR15020:SF45">
    <property type="entry name" value="NAD(P)-BINDING DOMAIN-CONTAINING PROTEIN"/>
    <property type="match status" value="1"/>
</dbReference>
<evidence type="ECO:0000313" key="4">
    <source>
        <dbReference type="Proteomes" id="UP001301350"/>
    </source>
</evidence>
<reference evidence="3 4" key="1">
    <citation type="submission" date="2022-07" db="EMBL/GenBank/DDBJ databases">
        <title>Genome-wide signatures of adaptation to extreme environments.</title>
        <authorList>
            <person name="Cho C.H."/>
            <person name="Yoon H.S."/>
        </authorList>
    </citation>
    <scope>NUCLEOTIDE SEQUENCE [LARGE SCALE GENOMIC DNA]</scope>
    <source>
        <strain evidence="3 4">DBV 063 E5</strain>
    </source>
</reference>
<comment type="caution">
    <text evidence="3">The sequence shown here is derived from an EMBL/GenBank/DDBJ whole genome shotgun (WGS) entry which is preliminary data.</text>
</comment>
<gene>
    <name evidence="3" type="ORF">CDCA_CDCA03G0877</name>
</gene>
<dbReference type="AlphaFoldDB" id="A0AAV9IR61"/>
<feature type="region of interest" description="Disordered" evidence="1">
    <location>
        <begin position="59"/>
        <end position="82"/>
    </location>
</feature>
<dbReference type="Gene3D" id="3.40.50.720">
    <property type="entry name" value="NAD(P)-binding Rossmann-like Domain"/>
    <property type="match status" value="1"/>
</dbReference>
<organism evidence="3 4">
    <name type="scientific">Cyanidium caldarium</name>
    <name type="common">Red alga</name>
    <dbReference type="NCBI Taxonomy" id="2771"/>
    <lineage>
        <taxon>Eukaryota</taxon>
        <taxon>Rhodophyta</taxon>
        <taxon>Bangiophyceae</taxon>
        <taxon>Cyanidiales</taxon>
        <taxon>Cyanidiaceae</taxon>
        <taxon>Cyanidium</taxon>
    </lineage>
</organism>
<evidence type="ECO:0000259" key="2">
    <source>
        <dbReference type="Pfam" id="PF13460"/>
    </source>
</evidence>
<dbReference type="Pfam" id="PF13460">
    <property type="entry name" value="NAD_binding_10"/>
    <property type="match status" value="1"/>
</dbReference>
<feature type="domain" description="NAD(P)-binding" evidence="2">
    <location>
        <begin position="150"/>
        <end position="329"/>
    </location>
</feature>
<dbReference type="InterPro" id="IPR016040">
    <property type="entry name" value="NAD(P)-bd_dom"/>
</dbReference>
<feature type="region of interest" description="Disordered" evidence="1">
    <location>
        <begin position="1"/>
        <end position="29"/>
    </location>
</feature>
<feature type="compositionally biased region" description="Low complexity" evidence="1">
    <location>
        <begin position="59"/>
        <end position="68"/>
    </location>
</feature>
<sequence length="369" mass="39990">MKSSSTVEDAAGARETGRRGSAAGRCNRRRRQTGTLDFVSVPAAFQTFVPWRARESWAPPARQRLGQRAAGGGAGGRRRCVPSVGGRAAPLLSRLHWEMSAPNASAGKAEQSAGALSTPARRPLGHVWVTGGDTALAVELTRALSRMTDAVAKPDSVAVVYSAEEAARPLHSLPGVVAMRGDLRSPEWVRQAFARRPPQTIFSVSDDSFRDECMTTYADSVNLIEEAVKDVRAADGDVSRRFILVSLVGCGSSEQVLPWPVREPLMPFLEELTLAETCVERSGLPYTIVRSGVLEEGEADGEPITTADTTGYGCITRKDMANLLIDVARSERALGKTLTALDMTRLLYTRPYVRPMEAWETPAFDLFTL</sequence>
<proteinExistence type="predicted"/>
<evidence type="ECO:0000256" key="1">
    <source>
        <dbReference type="SAM" id="MobiDB-lite"/>
    </source>
</evidence>
<dbReference type="PANTHER" id="PTHR15020">
    <property type="entry name" value="FLAVIN REDUCTASE-RELATED"/>
    <property type="match status" value="1"/>
</dbReference>